<feature type="binding site" evidence="12">
    <location>
        <begin position="18"/>
        <end position="20"/>
    </location>
    <ligand>
        <name>substrate</name>
    </ligand>
</feature>
<dbReference type="EC" id="5.3.1.1" evidence="5 12"/>
<keyword evidence="10 12" id="KW-0413">Isomerase</keyword>
<dbReference type="PROSITE" id="PS00171">
    <property type="entry name" value="TIM_1"/>
    <property type="match status" value="1"/>
</dbReference>
<dbReference type="PANTHER" id="PTHR21139:SF42">
    <property type="entry name" value="TRIOSEPHOSPHATE ISOMERASE"/>
    <property type="match status" value="1"/>
</dbReference>
<dbReference type="PROSITE" id="PS51440">
    <property type="entry name" value="TIM_2"/>
    <property type="match status" value="1"/>
</dbReference>
<dbReference type="GO" id="GO:0019563">
    <property type="term" value="P:glycerol catabolic process"/>
    <property type="evidence" value="ECO:0007669"/>
    <property type="project" value="TreeGrafter"/>
</dbReference>
<dbReference type="CDD" id="cd00311">
    <property type="entry name" value="TIM"/>
    <property type="match status" value="1"/>
</dbReference>
<proteinExistence type="inferred from homology"/>
<dbReference type="NCBIfam" id="TIGR00419">
    <property type="entry name" value="tim"/>
    <property type="match status" value="1"/>
</dbReference>
<dbReference type="InterPro" id="IPR020861">
    <property type="entry name" value="Triosephosphate_isomerase_AS"/>
</dbReference>
<feature type="binding site" evidence="12">
    <location>
        <position position="186"/>
    </location>
    <ligand>
        <name>substrate</name>
    </ligand>
</feature>
<keyword evidence="15" id="KW-1185">Reference proteome</keyword>
<comment type="function">
    <text evidence="11 12">Involved in the gluconeogenesis. Catalyzes stereospecifically the conversion of dihydroxyacetone phosphate (DHAP) to D-glyceraldehyde-3-phosphate (G3P).</text>
</comment>
<evidence type="ECO:0000256" key="12">
    <source>
        <dbReference type="HAMAP-Rule" id="MF_00147"/>
    </source>
</evidence>
<dbReference type="GO" id="GO:0005829">
    <property type="term" value="C:cytosol"/>
    <property type="evidence" value="ECO:0007669"/>
    <property type="project" value="TreeGrafter"/>
</dbReference>
<comment type="pathway">
    <text evidence="12 13">Carbohydrate degradation; glycolysis; D-glyceraldehyde 3-phosphate from glycerone phosphate: step 1/1.</text>
</comment>
<evidence type="ECO:0000256" key="11">
    <source>
        <dbReference type="ARBA" id="ARBA00055680"/>
    </source>
</evidence>
<dbReference type="EMBL" id="BANT01000018">
    <property type="protein sequence ID" value="GAC57304.1"/>
    <property type="molecule type" value="Genomic_DNA"/>
</dbReference>
<evidence type="ECO:0000256" key="13">
    <source>
        <dbReference type="RuleBase" id="RU363013"/>
    </source>
</evidence>
<evidence type="ECO:0000256" key="6">
    <source>
        <dbReference type="ARBA" id="ARBA00019397"/>
    </source>
</evidence>
<feature type="active site" description="Electrophile" evidence="12">
    <location>
        <position position="108"/>
    </location>
</feature>
<dbReference type="Pfam" id="PF00121">
    <property type="entry name" value="TIM"/>
    <property type="match status" value="1"/>
</dbReference>
<comment type="similarity">
    <text evidence="3 12 13">Belongs to the triosephosphate isomerase family.</text>
</comment>
<keyword evidence="9 12" id="KW-0324">Glycolysis</keyword>
<feature type="active site" description="Proton acceptor" evidence="12">
    <location>
        <position position="180"/>
    </location>
</feature>
<evidence type="ECO:0000313" key="14">
    <source>
        <dbReference type="EMBL" id="GAC57304.1"/>
    </source>
</evidence>
<comment type="catalytic activity">
    <reaction evidence="1 12 13">
        <text>D-glyceraldehyde 3-phosphate = dihydroxyacetone phosphate</text>
        <dbReference type="Rhea" id="RHEA:18585"/>
        <dbReference type="ChEBI" id="CHEBI:57642"/>
        <dbReference type="ChEBI" id="CHEBI:59776"/>
        <dbReference type="EC" id="5.3.1.1"/>
    </reaction>
</comment>
<evidence type="ECO:0000256" key="1">
    <source>
        <dbReference type="ARBA" id="ARBA00000474"/>
    </source>
</evidence>
<dbReference type="PANTHER" id="PTHR21139">
    <property type="entry name" value="TRIOSEPHOSPHATE ISOMERASE"/>
    <property type="match status" value="1"/>
</dbReference>
<evidence type="ECO:0000313" key="15">
    <source>
        <dbReference type="Proteomes" id="UP000053405"/>
    </source>
</evidence>
<dbReference type="InterPro" id="IPR022896">
    <property type="entry name" value="TrioseP_Isoase_bac/euk"/>
</dbReference>
<sequence length="269" mass="28464">MSELKSRGPGRKPLIAGNWKCHLNHFEAIALVQKIAFALPEKYFDKVDVTVLVPFTDIRSVQSLVDGDKLLITYGAQDISEHDSGAYTGEISGAFLEKLGCTYAVVGHSERRTLHGETNEVVLAKTKAALRHGLTPIVCVGEGLEVREAAEHVEFNVKQVTESLAGLSAEEIGKSVIAYEPVWAIGTGRVASANDAQEVCAAIREAVAEIADEATADGIRILYGGSVNAKNIAEIVNERDVDGALVGGASLKADEFAQLSAIAAGGPLL</sequence>
<dbReference type="AlphaFoldDB" id="L7L8P2"/>
<evidence type="ECO:0000256" key="10">
    <source>
        <dbReference type="ARBA" id="ARBA00023235"/>
    </source>
</evidence>
<keyword evidence="7 12" id="KW-0312">Gluconeogenesis</keyword>
<dbReference type="OrthoDB" id="9809429at2"/>
<feature type="binding site" evidence="12">
    <location>
        <begin position="247"/>
        <end position="248"/>
    </location>
    <ligand>
        <name>substrate</name>
    </ligand>
</feature>
<dbReference type="InterPro" id="IPR013785">
    <property type="entry name" value="Aldolase_TIM"/>
</dbReference>
<dbReference type="HAMAP" id="MF_00147_B">
    <property type="entry name" value="TIM_B"/>
    <property type="match status" value="1"/>
</dbReference>
<gene>
    <name evidence="12 14" type="primary">tpiA</name>
    <name evidence="14" type="ORF">GOHSU_18_00590</name>
</gene>
<dbReference type="eggNOG" id="COG0149">
    <property type="taxonomic scope" value="Bacteria"/>
</dbReference>
<evidence type="ECO:0000256" key="9">
    <source>
        <dbReference type="ARBA" id="ARBA00023152"/>
    </source>
</evidence>
<dbReference type="RefSeq" id="WP_005939170.1">
    <property type="nucleotide sequence ID" value="NZ_ATVK01000048.1"/>
</dbReference>
<accession>L7L8P2</accession>
<reference evidence="14 15" key="1">
    <citation type="submission" date="2012-12" db="EMBL/GenBank/DDBJ databases">
        <title>Whole genome shotgun sequence of Gordonia hirsuta NBRC 16056.</title>
        <authorList>
            <person name="Isaki-Nakamura S."/>
            <person name="Hosoyama A."/>
            <person name="Tsuchikane K."/>
            <person name="Katsumata H."/>
            <person name="Baba S."/>
            <person name="Yamazaki S."/>
            <person name="Fujita N."/>
        </authorList>
    </citation>
    <scope>NUCLEOTIDE SEQUENCE [LARGE SCALE GENOMIC DNA]</scope>
    <source>
        <strain evidence="14 15">NBRC 16056</strain>
    </source>
</reference>
<dbReference type="GO" id="GO:0046166">
    <property type="term" value="P:glyceraldehyde-3-phosphate biosynthetic process"/>
    <property type="evidence" value="ECO:0007669"/>
    <property type="project" value="TreeGrafter"/>
</dbReference>
<evidence type="ECO:0000256" key="4">
    <source>
        <dbReference type="ARBA" id="ARBA00011738"/>
    </source>
</evidence>
<dbReference type="GO" id="GO:0006094">
    <property type="term" value="P:gluconeogenesis"/>
    <property type="evidence" value="ECO:0007669"/>
    <property type="project" value="UniProtKB-UniRule"/>
</dbReference>
<comment type="subcellular location">
    <subcellularLocation>
        <location evidence="12 13">Cytoplasm</location>
    </subcellularLocation>
</comment>
<dbReference type="UniPathway" id="UPA00109">
    <property type="reaction ID" value="UER00189"/>
</dbReference>
<feature type="binding site" evidence="12">
    <location>
        <position position="226"/>
    </location>
    <ligand>
        <name>substrate</name>
    </ligand>
</feature>
<organism evidence="14 15">
    <name type="scientific">Gordonia hirsuta DSM 44140 = NBRC 16056</name>
    <dbReference type="NCBI Taxonomy" id="1121927"/>
    <lineage>
        <taxon>Bacteria</taxon>
        <taxon>Bacillati</taxon>
        <taxon>Actinomycetota</taxon>
        <taxon>Actinomycetes</taxon>
        <taxon>Mycobacteriales</taxon>
        <taxon>Gordoniaceae</taxon>
        <taxon>Gordonia</taxon>
    </lineage>
</organism>
<comment type="caution">
    <text evidence="14">The sequence shown here is derived from an EMBL/GenBank/DDBJ whole genome shotgun (WGS) entry which is preliminary data.</text>
</comment>
<dbReference type="InterPro" id="IPR035990">
    <property type="entry name" value="TIM_sf"/>
</dbReference>
<dbReference type="SUPFAM" id="SSF51351">
    <property type="entry name" value="Triosephosphate isomerase (TIM)"/>
    <property type="match status" value="1"/>
</dbReference>
<evidence type="ECO:0000256" key="8">
    <source>
        <dbReference type="ARBA" id="ARBA00022490"/>
    </source>
</evidence>
<evidence type="ECO:0000256" key="7">
    <source>
        <dbReference type="ARBA" id="ARBA00022432"/>
    </source>
</evidence>
<dbReference type="GO" id="GO:0004807">
    <property type="term" value="F:triose-phosphate isomerase activity"/>
    <property type="evidence" value="ECO:0007669"/>
    <property type="project" value="UniProtKB-UniRule"/>
</dbReference>
<dbReference type="GO" id="GO:0006096">
    <property type="term" value="P:glycolytic process"/>
    <property type="evidence" value="ECO:0007669"/>
    <property type="project" value="UniProtKB-UniRule"/>
</dbReference>
<evidence type="ECO:0000256" key="3">
    <source>
        <dbReference type="ARBA" id="ARBA00007422"/>
    </source>
</evidence>
<name>L7L8P2_9ACTN</name>
<evidence type="ECO:0000256" key="5">
    <source>
        <dbReference type="ARBA" id="ARBA00011940"/>
    </source>
</evidence>
<dbReference type="FunFam" id="3.20.20.70:FF:000020">
    <property type="entry name" value="Triosephosphate isomerase"/>
    <property type="match status" value="1"/>
</dbReference>
<dbReference type="Gene3D" id="3.20.20.70">
    <property type="entry name" value="Aldolase class I"/>
    <property type="match status" value="1"/>
</dbReference>
<keyword evidence="8 12" id="KW-0963">Cytoplasm</keyword>
<protein>
    <recommendedName>
        <fullName evidence="6 12">Triosephosphate isomerase</fullName>
        <shortName evidence="12">TIM</shortName>
        <shortName evidence="12">TPI</shortName>
        <ecNumber evidence="5 12">5.3.1.1</ecNumber>
    </recommendedName>
    <alternativeName>
        <fullName evidence="12">Triose-phosphate isomerase</fullName>
    </alternativeName>
</protein>
<dbReference type="UniPathway" id="UPA00138"/>
<evidence type="ECO:0000256" key="2">
    <source>
        <dbReference type="ARBA" id="ARBA00004742"/>
    </source>
</evidence>
<dbReference type="STRING" id="1121927.GOHSU_18_00590"/>
<comment type="pathway">
    <text evidence="2 12 13">Carbohydrate biosynthesis; gluconeogenesis.</text>
</comment>
<dbReference type="Proteomes" id="UP000053405">
    <property type="component" value="Unassembled WGS sequence"/>
</dbReference>
<comment type="subunit">
    <text evidence="4 12 13">Homodimer.</text>
</comment>
<dbReference type="InterPro" id="IPR000652">
    <property type="entry name" value="Triosephosphate_isomerase"/>
</dbReference>